<feature type="compositionally biased region" description="Polar residues" evidence="1">
    <location>
        <begin position="617"/>
        <end position="626"/>
    </location>
</feature>
<feature type="region of interest" description="Disordered" evidence="1">
    <location>
        <begin position="571"/>
        <end position="626"/>
    </location>
</feature>
<proteinExistence type="predicted"/>
<feature type="compositionally biased region" description="Polar residues" evidence="1">
    <location>
        <begin position="587"/>
        <end position="603"/>
    </location>
</feature>
<organism evidence="2 3">
    <name type="scientific">Microbotryum intermedium</name>
    <dbReference type="NCBI Taxonomy" id="269621"/>
    <lineage>
        <taxon>Eukaryota</taxon>
        <taxon>Fungi</taxon>
        <taxon>Dikarya</taxon>
        <taxon>Basidiomycota</taxon>
        <taxon>Pucciniomycotina</taxon>
        <taxon>Microbotryomycetes</taxon>
        <taxon>Microbotryales</taxon>
        <taxon>Microbotryaceae</taxon>
        <taxon>Microbotryum</taxon>
    </lineage>
</organism>
<gene>
    <name evidence="2" type="ORF">BQ2448_7714</name>
</gene>
<feature type="region of interest" description="Disordered" evidence="1">
    <location>
        <begin position="504"/>
        <end position="531"/>
    </location>
</feature>
<feature type="region of interest" description="Disordered" evidence="1">
    <location>
        <begin position="56"/>
        <end position="89"/>
    </location>
</feature>
<name>A0A238FND0_9BASI</name>
<sequence length="725" mass="79622">MYSSGSILREQDELMFDLLSKHRRLRLFEQAVKREPLLKNLSPQLVTHWFESRTLGESSSSSASTSSSSGGSSPSENPDTSLQWQQTHHRDQQYLESTVTYPPHSLPTTTVHYDSGVPAALNRYSPTSAPSGLSQYRRPQTYAVASKHPFHVLHQPTALKYGADEMAIAQRDNWLLQLQQQDQALNAAASRQRELETRRRFELDQSGLLEQDFLSHGLNLRVHRVRIREWLRLNQPQCGEPLEVKLVSTAGGTIITTTVYNNVSTLTHKHQFSSWKAQLTRLTPLHCQQDRYSMHLPLRSLVAFTLGSDSITLQTCERPSFYVTRRATGQSQISADFTTERSASIESQHIFGVLPSELVVVRAQLEQLACSLPLLRVLLFPKPVSSVLQVQTHARTGRTGPLAWASMIGPHLATSKSSPALLGAAGYAQQPGIGSDSSTDAFARPAHQRSVSWTTRTAYEDDCDRAVAIDLARLQAGSRSADPRMDVEHHVEQHQMAGRALPPPFEAASLDGTHGCPVPPPSTSENLKNSSKKLCASSLTAIDRRRGRESTPQCSEPTWDMFATPWSSTAAPTHTISCSPSPPPAAQTMNGQSEVTPRPSSTILGVIGDPASPSPSGPTMNASSTDLSDGPPCFMWNPFEATHCFNIQDWNSGLVSGPNEGISTTPNPEGTDATSASANKFDPNLQAENENLLEYDPNTLHLFTTPPHSDLQLNFGLEDTSSWSW</sequence>
<evidence type="ECO:0000256" key="1">
    <source>
        <dbReference type="SAM" id="MobiDB-lite"/>
    </source>
</evidence>
<evidence type="ECO:0000313" key="3">
    <source>
        <dbReference type="Proteomes" id="UP000198372"/>
    </source>
</evidence>
<evidence type="ECO:0000313" key="2">
    <source>
        <dbReference type="EMBL" id="SCV74685.1"/>
    </source>
</evidence>
<protein>
    <submittedName>
        <fullName evidence="2">BQ2448_7714 protein</fullName>
    </submittedName>
</protein>
<dbReference type="Proteomes" id="UP000198372">
    <property type="component" value="Unassembled WGS sequence"/>
</dbReference>
<accession>A0A238FND0</accession>
<feature type="compositionally biased region" description="Polar residues" evidence="1">
    <location>
        <begin position="661"/>
        <end position="676"/>
    </location>
</feature>
<dbReference type="OrthoDB" id="2535563at2759"/>
<keyword evidence="3" id="KW-1185">Reference proteome</keyword>
<feature type="compositionally biased region" description="Polar residues" evidence="1">
    <location>
        <begin position="76"/>
        <end position="86"/>
    </location>
</feature>
<dbReference type="EMBL" id="FMSP01000023">
    <property type="protein sequence ID" value="SCV74685.1"/>
    <property type="molecule type" value="Genomic_DNA"/>
</dbReference>
<feature type="compositionally biased region" description="Low complexity" evidence="1">
    <location>
        <begin position="58"/>
        <end position="75"/>
    </location>
</feature>
<dbReference type="AlphaFoldDB" id="A0A238FND0"/>
<feature type="region of interest" description="Disordered" evidence="1">
    <location>
        <begin position="656"/>
        <end position="676"/>
    </location>
</feature>
<reference evidence="3" key="1">
    <citation type="submission" date="2016-09" db="EMBL/GenBank/DDBJ databases">
        <authorList>
            <person name="Jeantristanb JTB J.-T."/>
            <person name="Ricardo R."/>
        </authorList>
    </citation>
    <scope>NUCLEOTIDE SEQUENCE [LARGE SCALE GENOMIC DNA]</scope>
</reference>